<dbReference type="PROSITE" id="PS50887">
    <property type="entry name" value="GGDEF"/>
    <property type="match status" value="1"/>
</dbReference>
<dbReference type="InterPro" id="IPR000160">
    <property type="entry name" value="GGDEF_dom"/>
</dbReference>
<accession>A0A1I1HBB2</accession>
<dbReference type="EMBL" id="FOMB01000003">
    <property type="protein sequence ID" value="SFC21287.1"/>
    <property type="molecule type" value="Genomic_DNA"/>
</dbReference>
<sequence>MALFASHGGRRGRRVMNKIIRQTYHRYYVWLLGLGMSGAVAFGTLVAIVGSVLTTAVVMLLIPGPKDFFWYGMIVAVVSPALTAPGLSSIAFKMAFQLNTTQAALKLAAETDALTGVSNRRSFMTQAELAFANAKAGGTPFTIVMIDIDHFKAINDTHGHSIGDSVLRDVAQACQAALRASDCFARFGGEEFVALLQLTDTAGATAVAEILRKTVAVLAFENRMPPTVTVSLGVASYLASSESLHDILNEADRQLYAAKAAGRNRVMVSATAVRRAS</sequence>
<dbReference type="SMART" id="SM00267">
    <property type="entry name" value="GGDEF"/>
    <property type="match status" value="1"/>
</dbReference>
<proteinExistence type="predicted"/>
<evidence type="ECO:0000313" key="5">
    <source>
        <dbReference type="EMBL" id="SFC21287.1"/>
    </source>
</evidence>
<dbReference type="GO" id="GO:0005886">
    <property type="term" value="C:plasma membrane"/>
    <property type="evidence" value="ECO:0007669"/>
    <property type="project" value="TreeGrafter"/>
</dbReference>
<dbReference type="GO" id="GO:0043709">
    <property type="term" value="P:cell adhesion involved in single-species biofilm formation"/>
    <property type="evidence" value="ECO:0007669"/>
    <property type="project" value="TreeGrafter"/>
</dbReference>
<dbReference type="PANTHER" id="PTHR45138">
    <property type="entry name" value="REGULATORY COMPONENTS OF SENSORY TRANSDUCTION SYSTEM"/>
    <property type="match status" value="1"/>
</dbReference>
<evidence type="ECO:0000256" key="1">
    <source>
        <dbReference type="ARBA" id="ARBA00012528"/>
    </source>
</evidence>
<dbReference type="PANTHER" id="PTHR45138:SF9">
    <property type="entry name" value="DIGUANYLATE CYCLASE DGCM-RELATED"/>
    <property type="match status" value="1"/>
</dbReference>
<dbReference type="Pfam" id="PF00990">
    <property type="entry name" value="GGDEF"/>
    <property type="match status" value="1"/>
</dbReference>
<dbReference type="STRING" id="728005.SAMN04488059_10335"/>
<dbReference type="CDD" id="cd01949">
    <property type="entry name" value="GGDEF"/>
    <property type="match status" value="1"/>
</dbReference>
<dbReference type="Gene3D" id="3.30.70.270">
    <property type="match status" value="1"/>
</dbReference>
<dbReference type="FunFam" id="3.30.70.270:FF:000001">
    <property type="entry name" value="Diguanylate cyclase domain protein"/>
    <property type="match status" value="1"/>
</dbReference>
<dbReference type="GO" id="GO:0052621">
    <property type="term" value="F:diguanylate cyclase activity"/>
    <property type="evidence" value="ECO:0007669"/>
    <property type="project" value="UniProtKB-EC"/>
</dbReference>
<evidence type="ECO:0000313" key="6">
    <source>
        <dbReference type="Proteomes" id="UP000182258"/>
    </source>
</evidence>
<dbReference type="InterPro" id="IPR043128">
    <property type="entry name" value="Rev_trsase/Diguanyl_cyclase"/>
</dbReference>
<organism evidence="5 6">
    <name type="scientific">Devosia psychrophila</name>
    <dbReference type="NCBI Taxonomy" id="728005"/>
    <lineage>
        <taxon>Bacteria</taxon>
        <taxon>Pseudomonadati</taxon>
        <taxon>Pseudomonadota</taxon>
        <taxon>Alphaproteobacteria</taxon>
        <taxon>Hyphomicrobiales</taxon>
        <taxon>Devosiaceae</taxon>
        <taxon>Devosia</taxon>
    </lineage>
</organism>
<keyword evidence="3" id="KW-0472">Membrane</keyword>
<dbReference type="SUPFAM" id="SSF55073">
    <property type="entry name" value="Nucleotide cyclase"/>
    <property type="match status" value="1"/>
</dbReference>
<feature type="transmembrane region" description="Helical" evidence="3">
    <location>
        <begin position="68"/>
        <end position="92"/>
    </location>
</feature>
<dbReference type="EC" id="2.7.7.65" evidence="1"/>
<dbReference type="NCBIfam" id="TIGR00254">
    <property type="entry name" value="GGDEF"/>
    <property type="match status" value="1"/>
</dbReference>
<gene>
    <name evidence="5" type="ORF">SAMN04488059_10335</name>
</gene>
<comment type="catalytic activity">
    <reaction evidence="2">
        <text>2 GTP = 3',3'-c-di-GMP + 2 diphosphate</text>
        <dbReference type="Rhea" id="RHEA:24898"/>
        <dbReference type="ChEBI" id="CHEBI:33019"/>
        <dbReference type="ChEBI" id="CHEBI:37565"/>
        <dbReference type="ChEBI" id="CHEBI:58805"/>
        <dbReference type="EC" id="2.7.7.65"/>
    </reaction>
</comment>
<evidence type="ECO:0000256" key="2">
    <source>
        <dbReference type="ARBA" id="ARBA00034247"/>
    </source>
</evidence>
<dbReference type="AlphaFoldDB" id="A0A1I1HBB2"/>
<feature type="transmembrane region" description="Helical" evidence="3">
    <location>
        <begin position="29"/>
        <end position="62"/>
    </location>
</feature>
<keyword evidence="3" id="KW-0812">Transmembrane</keyword>
<keyword evidence="3" id="KW-1133">Transmembrane helix</keyword>
<reference evidence="5 6" key="1">
    <citation type="submission" date="2016-10" db="EMBL/GenBank/DDBJ databases">
        <authorList>
            <person name="de Groot N.N."/>
        </authorList>
    </citation>
    <scope>NUCLEOTIDE SEQUENCE [LARGE SCALE GENOMIC DNA]</scope>
    <source>
        <strain evidence="5 6">CGMCC 1.10210</strain>
    </source>
</reference>
<protein>
    <recommendedName>
        <fullName evidence="1">diguanylate cyclase</fullName>
        <ecNumber evidence="1">2.7.7.65</ecNumber>
    </recommendedName>
</protein>
<evidence type="ECO:0000259" key="4">
    <source>
        <dbReference type="PROSITE" id="PS50887"/>
    </source>
</evidence>
<dbReference type="InterPro" id="IPR050469">
    <property type="entry name" value="Diguanylate_Cyclase"/>
</dbReference>
<feature type="domain" description="GGDEF" evidence="4">
    <location>
        <begin position="139"/>
        <end position="271"/>
    </location>
</feature>
<dbReference type="InterPro" id="IPR029787">
    <property type="entry name" value="Nucleotide_cyclase"/>
</dbReference>
<dbReference type="GO" id="GO:1902201">
    <property type="term" value="P:negative regulation of bacterial-type flagellum-dependent cell motility"/>
    <property type="evidence" value="ECO:0007669"/>
    <property type="project" value="TreeGrafter"/>
</dbReference>
<name>A0A1I1HBB2_9HYPH</name>
<dbReference type="Proteomes" id="UP000182258">
    <property type="component" value="Unassembled WGS sequence"/>
</dbReference>
<evidence type="ECO:0000256" key="3">
    <source>
        <dbReference type="SAM" id="Phobius"/>
    </source>
</evidence>